<evidence type="ECO:0000313" key="2">
    <source>
        <dbReference type="Proteomes" id="UP000299102"/>
    </source>
</evidence>
<proteinExistence type="predicted"/>
<keyword evidence="2" id="KW-1185">Reference proteome</keyword>
<dbReference type="AlphaFoldDB" id="A0A4C1UYT0"/>
<dbReference type="EMBL" id="BGZK01000249">
    <property type="protein sequence ID" value="GBP31651.1"/>
    <property type="molecule type" value="Genomic_DNA"/>
</dbReference>
<evidence type="ECO:0000313" key="1">
    <source>
        <dbReference type="EMBL" id="GBP31651.1"/>
    </source>
</evidence>
<reference evidence="1 2" key="1">
    <citation type="journal article" date="2019" name="Commun. Biol.">
        <title>The bagworm genome reveals a unique fibroin gene that provides high tensile strength.</title>
        <authorList>
            <person name="Kono N."/>
            <person name="Nakamura H."/>
            <person name="Ohtoshi R."/>
            <person name="Tomita M."/>
            <person name="Numata K."/>
            <person name="Arakawa K."/>
        </authorList>
    </citation>
    <scope>NUCLEOTIDE SEQUENCE [LARGE SCALE GENOMIC DNA]</scope>
</reference>
<comment type="caution">
    <text evidence="1">The sequence shown here is derived from an EMBL/GenBank/DDBJ whole genome shotgun (WGS) entry which is preliminary data.</text>
</comment>
<organism evidence="1 2">
    <name type="scientific">Eumeta variegata</name>
    <name type="common">Bagworm moth</name>
    <name type="synonym">Eumeta japonica</name>
    <dbReference type="NCBI Taxonomy" id="151549"/>
    <lineage>
        <taxon>Eukaryota</taxon>
        <taxon>Metazoa</taxon>
        <taxon>Ecdysozoa</taxon>
        <taxon>Arthropoda</taxon>
        <taxon>Hexapoda</taxon>
        <taxon>Insecta</taxon>
        <taxon>Pterygota</taxon>
        <taxon>Neoptera</taxon>
        <taxon>Endopterygota</taxon>
        <taxon>Lepidoptera</taxon>
        <taxon>Glossata</taxon>
        <taxon>Ditrysia</taxon>
        <taxon>Tineoidea</taxon>
        <taxon>Psychidae</taxon>
        <taxon>Oiketicinae</taxon>
        <taxon>Eumeta</taxon>
    </lineage>
</organism>
<name>A0A4C1UYT0_EUMVA</name>
<dbReference type="Proteomes" id="UP000299102">
    <property type="component" value="Unassembled WGS sequence"/>
</dbReference>
<gene>
    <name evidence="1" type="ORF">EVAR_84097_1</name>
</gene>
<sequence>MQLHSDVICIALYNEVGTACYINASPLNLLSLHDEDEQPWSTDRGYLWSLLLMDIRNLGSVTSALPDSPSGIGYLEGEVGHRKFHSLDEKQRRTL</sequence>
<accession>A0A4C1UYT0</accession>
<protein>
    <submittedName>
        <fullName evidence="1">Uncharacterized protein</fullName>
    </submittedName>
</protein>